<dbReference type="RefSeq" id="WP_255037470.1">
    <property type="nucleotide sequence ID" value="NZ_RJUF01000035.1"/>
</dbReference>
<dbReference type="InterPro" id="IPR036271">
    <property type="entry name" value="Tet_transcr_reg_TetR-rel_C_sf"/>
</dbReference>
<name>A0AAE3H2D7_9BACT</name>
<proteinExistence type="predicted"/>
<reference evidence="2 3" key="1">
    <citation type="submission" date="2018-11" db="EMBL/GenBank/DDBJ databases">
        <title>Novel bacteria species description.</title>
        <authorList>
            <person name="Han J.-H."/>
        </authorList>
    </citation>
    <scope>NUCLEOTIDE SEQUENCE [LARGE SCALE GENOMIC DNA]</scope>
    <source>
        <strain evidence="2 3">KCTC23259</strain>
    </source>
</reference>
<dbReference type="Pfam" id="PF17931">
    <property type="entry name" value="TetR_C_23"/>
    <property type="match status" value="1"/>
</dbReference>
<evidence type="ECO:0000313" key="2">
    <source>
        <dbReference type="EMBL" id="MCP9763697.1"/>
    </source>
</evidence>
<dbReference type="AlphaFoldDB" id="A0AAE3H2D7"/>
<organism evidence="2 3">
    <name type="scientific">Lacihabitans soyangensis</name>
    <dbReference type="NCBI Taxonomy" id="869394"/>
    <lineage>
        <taxon>Bacteria</taxon>
        <taxon>Pseudomonadati</taxon>
        <taxon>Bacteroidota</taxon>
        <taxon>Cytophagia</taxon>
        <taxon>Cytophagales</taxon>
        <taxon>Leadbetterellaceae</taxon>
        <taxon>Lacihabitans</taxon>
    </lineage>
</organism>
<sequence length="212" mass="25321">MRNKIKEQYMGYVLEHGHEPESIFKFAKKLKIEESEFYENFNSFKQINTEFWKGLIDETIVDIQKEEVYEGYSVREKLLSFLYTLIENAKHNRSYILKISEKMERPFGVKNNQEFHAAKDVFVDFMNELVVSGQETREIEPRSIPFLTSKYPDLVWMLVLSIIDFWIADESRLFEKTDTLIEKSVNTTMDWMGRTPFDSLFDLGKFLYQNKK</sequence>
<dbReference type="InterPro" id="IPR041673">
    <property type="entry name" value="TetR_C_23"/>
</dbReference>
<accession>A0AAE3H2D7</accession>
<dbReference type="Gene3D" id="1.10.357.10">
    <property type="entry name" value="Tetracycline Repressor, domain 2"/>
    <property type="match status" value="1"/>
</dbReference>
<evidence type="ECO:0000313" key="3">
    <source>
        <dbReference type="Proteomes" id="UP001204144"/>
    </source>
</evidence>
<dbReference type="SUPFAM" id="SSF48498">
    <property type="entry name" value="Tetracyclin repressor-like, C-terminal domain"/>
    <property type="match status" value="1"/>
</dbReference>
<comment type="caution">
    <text evidence="2">The sequence shown here is derived from an EMBL/GenBank/DDBJ whole genome shotgun (WGS) entry which is preliminary data.</text>
</comment>
<gene>
    <name evidence="2" type="ORF">EGI31_12095</name>
</gene>
<dbReference type="EMBL" id="RJUF01000035">
    <property type="protein sequence ID" value="MCP9763697.1"/>
    <property type="molecule type" value="Genomic_DNA"/>
</dbReference>
<dbReference type="Proteomes" id="UP001204144">
    <property type="component" value="Unassembled WGS sequence"/>
</dbReference>
<feature type="domain" description="Tetracyclin repressor-like C-terminal" evidence="1">
    <location>
        <begin position="77"/>
        <end position="207"/>
    </location>
</feature>
<keyword evidence="3" id="KW-1185">Reference proteome</keyword>
<protein>
    <submittedName>
        <fullName evidence="2">TetR/AcrR family transcriptional regulator</fullName>
    </submittedName>
</protein>
<evidence type="ECO:0000259" key="1">
    <source>
        <dbReference type="Pfam" id="PF17931"/>
    </source>
</evidence>